<comment type="caution">
    <text evidence="2">The sequence shown here is derived from an EMBL/GenBank/DDBJ whole genome shotgun (WGS) entry which is preliminary data.</text>
</comment>
<proteinExistence type="predicted"/>
<dbReference type="NCBIfam" id="TIGR01444">
    <property type="entry name" value="fkbM_fam"/>
    <property type="match status" value="1"/>
</dbReference>
<dbReference type="PANTHER" id="PTHR34203:SF15">
    <property type="entry name" value="SLL1173 PROTEIN"/>
    <property type="match status" value="1"/>
</dbReference>
<sequence length="264" mass="29270">MTILSESKAYLRWAAGLRESLRTVRPLDYPHEQILMRIDSRKQLSRLRACAKEPETVEWIHANVVPGTAFFDVGANVGAYSLVAAAAAKGECTVFAFEPSFATFAALSENIALNGRGDVITPLHVALGRETAIRDFRYSSMVPGAAPHNLQGSTPGYTDAWPLTRTSLQTISYRLDELVTRFGLPYPEVLKIDVDGGEISVLSGAEGCLADRRLRTVLVEVNEELYPDGELHALLGTFGFTETDRHRERRADVPDHQYNSVFFR</sequence>
<dbReference type="InterPro" id="IPR006342">
    <property type="entry name" value="FkbM_mtfrase"/>
</dbReference>
<dbReference type="AlphaFoldDB" id="A0A8J4A2J5"/>
<dbReference type="Pfam" id="PF05050">
    <property type="entry name" value="Methyltransf_21"/>
    <property type="match status" value="1"/>
</dbReference>
<feature type="domain" description="Methyltransferase FkbM" evidence="1">
    <location>
        <begin position="72"/>
        <end position="231"/>
    </location>
</feature>
<dbReference type="RefSeq" id="WP_203932529.1">
    <property type="nucleotide sequence ID" value="NZ_BOPH01000104.1"/>
</dbReference>
<evidence type="ECO:0000313" key="3">
    <source>
        <dbReference type="Proteomes" id="UP000635606"/>
    </source>
</evidence>
<keyword evidence="3" id="KW-1185">Reference proteome</keyword>
<evidence type="ECO:0000313" key="2">
    <source>
        <dbReference type="EMBL" id="GIJ72675.1"/>
    </source>
</evidence>
<evidence type="ECO:0000259" key="1">
    <source>
        <dbReference type="Pfam" id="PF05050"/>
    </source>
</evidence>
<reference evidence="2" key="1">
    <citation type="submission" date="2021-01" db="EMBL/GenBank/DDBJ databases">
        <title>Whole genome shotgun sequence of Virgisporangium ochraceum NBRC 16418.</title>
        <authorList>
            <person name="Komaki H."/>
            <person name="Tamura T."/>
        </authorList>
    </citation>
    <scope>NUCLEOTIDE SEQUENCE</scope>
    <source>
        <strain evidence="2">NBRC 16418</strain>
    </source>
</reference>
<dbReference type="PANTHER" id="PTHR34203">
    <property type="entry name" value="METHYLTRANSFERASE, FKBM FAMILY PROTEIN"/>
    <property type="match status" value="1"/>
</dbReference>
<dbReference type="SUPFAM" id="SSF53335">
    <property type="entry name" value="S-adenosyl-L-methionine-dependent methyltransferases"/>
    <property type="match status" value="1"/>
</dbReference>
<name>A0A8J4A2J5_9ACTN</name>
<dbReference type="InterPro" id="IPR052514">
    <property type="entry name" value="SAM-dependent_MTase"/>
</dbReference>
<dbReference type="Gene3D" id="3.40.50.150">
    <property type="entry name" value="Vaccinia Virus protein VP39"/>
    <property type="match status" value="1"/>
</dbReference>
<dbReference type="EMBL" id="BOPH01000104">
    <property type="protein sequence ID" value="GIJ72675.1"/>
    <property type="molecule type" value="Genomic_DNA"/>
</dbReference>
<gene>
    <name evidence="2" type="ORF">Voc01_075920</name>
</gene>
<organism evidence="2 3">
    <name type="scientific">Virgisporangium ochraceum</name>
    <dbReference type="NCBI Taxonomy" id="65505"/>
    <lineage>
        <taxon>Bacteria</taxon>
        <taxon>Bacillati</taxon>
        <taxon>Actinomycetota</taxon>
        <taxon>Actinomycetes</taxon>
        <taxon>Micromonosporales</taxon>
        <taxon>Micromonosporaceae</taxon>
        <taxon>Virgisporangium</taxon>
    </lineage>
</organism>
<protein>
    <recommendedName>
        <fullName evidence="1">Methyltransferase FkbM domain-containing protein</fullName>
    </recommendedName>
</protein>
<dbReference type="Proteomes" id="UP000635606">
    <property type="component" value="Unassembled WGS sequence"/>
</dbReference>
<dbReference type="InterPro" id="IPR029063">
    <property type="entry name" value="SAM-dependent_MTases_sf"/>
</dbReference>
<accession>A0A8J4A2J5</accession>